<feature type="chain" id="PRO_5004559334" evidence="1">
    <location>
        <begin position="20"/>
        <end position="77"/>
    </location>
</feature>
<gene>
    <name evidence="2" type="ORF">SPOG_01602</name>
</gene>
<evidence type="ECO:0000256" key="1">
    <source>
        <dbReference type="SAM" id="SignalP"/>
    </source>
</evidence>
<organism evidence="2 3">
    <name type="scientific">Schizosaccharomyces cryophilus (strain OY26 / ATCC MYA-4695 / CBS 11777 / NBRC 106824 / NRRL Y48691)</name>
    <name type="common">Fission yeast</name>
    <dbReference type="NCBI Taxonomy" id="653667"/>
    <lineage>
        <taxon>Eukaryota</taxon>
        <taxon>Fungi</taxon>
        <taxon>Dikarya</taxon>
        <taxon>Ascomycota</taxon>
        <taxon>Taphrinomycotina</taxon>
        <taxon>Schizosaccharomycetes</taxon>
        <taxon>Schizosaccharomycetales</taxon>
        <taxon>Schizosaccharomycetaceae</taxon>
        <taxon>Schizosaccharomyces</taxon>
    </lineage>
</organism>
<protein>
    <submittedName>
        <fullName evidence="2">Uncharacterized protein</fullName>
    </submittedName>
</protein>
<dbReference type="Proteomes" id="UP000015464">
    <property type="component" value="Unassembled WGS sequence"/>
</dbReference>
<sequence length="77" mass="7998">MRVFIIIALFMALLDISSSYPYIDKGNASSTFATIHKRNNGTAAIPTSAFVVSVTNNATNSSSVPDSSGAGSSFVAH</sequence>
<dbReference type="AlphaFoldDB" id="S9VX59"/>
<proteinExistence type="predicted"/>
<keyword evidence="1" id="KW-0732">Signal</keyword>
<feature type="signal peptide" evidence="1">
    <location>
        <begin position="1"/>
        <end position="19"/>
    </location>
</feature>
<dbReference type="GeneID" id="25035930"/>
<evidence type="ECO:0000313" key="3">
    <source>
        <dbReference type="Proteomes" id="UP000015464"/>
    </source>
</evidence>
<keyword evidence="3" id="KW-1185">Reference proteome</keyword>
<reference evidence="2 3" key="1">
    <citation type="journal article" date="2011" name="Science">
        <title>Comparative functional genomics of the fission yeasts.</title>
        <authorList>
            <person name="Rhind N."/>
            <person name="Chen Z."/>
            <person name="Yassour M."/>
            <person name="Thompson D.A."/>
            <person name="Haas B.J."/>
            <person name="Habib N."/>
            <person name="Wapinski I."/>
            <person name="Roy S."/>
            <person name="Lin M.F."/>
            <person name="Heiman D.I."/>
            <person name="Young S.K."/>
            <person name="Furuya K."/>
            <person name="Guo Y."/>
            <person name="Pidoux A."/>
            <person name="Chen H.M."/>
            <person name="Robbertse B."/>
            <person name="Goldberg J.M."/>
            <person name="Aoki K."/>
            <person name="Bayne E.H."/>
            <person name="Berlin A.M."/>
            <person name="Desjardins C.A."/>
            <person name="Dobbs E."/>
            <person name="Dukaj L."/>
            <person name="Fan L."/>
            <person name="FitzGerald M.G."/>
            <person name="French C."/>
            <person name="Gujja S."/>
            <person name="Hansen K."/>
            <person name="Keifenheim D."/>
            <person name="Levin J.Z."/>
            <person name="Mosher R.A."/>
            <person name="Mueller C.A."/>
            <person name="Pfiffner J."/>
            <person name="Priest M."/>
            <person name="Russ C."/>
            <person name="Smialowska A."/>
            <person name="Swoboda P."/>
            <person name="Sykes S.M."/>
            <person name="Vaughn M."/>
            <person name="Vengrova S."/>
            <person name="Yoder R."/>
            <person name="Zeng Q."/>
            <person name="Allshire R."/>
            <person name="Baulcombe D."/>
            <person name="Birren B.W."/>
            <person name="Brown W."/>
            <person name="Ekwall K."/>
            <person name="Kellis M."/>
            <person name="Leatherwood J."/>
            <person name="Levin H."/>
            <person name="Margalit H."/>
            <person name="Martienssen R."/>
            <person name="Nieduszynski C.A."/>
            <person name="Spatafora J.W."/>
            <person name="Friedman N."/>
            <person name="Dalgaard J.Z."/>
            <person name="Baumann P."/>
            <person name="Niki H."/>
            <person name="Regev A."/>
            <person name="Nusbaum C."/>
        </authorList>
    </citation>
    <scope>NUCLEOTIDE SEQUENCE [LARGE SCALE GENOMIC DNA]</scope>
    <source>
        <strain evidence="3">OY26 / ATCC MYA-4695 / CBS 11777 / NBRC 106824 / NRRL Y48691</strain>
    </source>
</reference>
<dbReference type="EMBL" id="KE546989">
    <property type="protein sequence ID" value="EPY52263.1"/>
    <property type="molecule type" value="Genomic_DNA"/>
</dbReference>
<name>S9VX59_SCHCR</name>
<dbReference type="RefSeq" id="XP_013022159.1">
    <property type="nucleotide sequence ID" value="XM_013166705.1"/>
</dbReference>
<dbReference type="HOGENOM" id="CLU_2639484_0_0_1"/>
<accession>S9VX59</accession>
<evidence type="ECO:0000313" key="2">
    <source>
        <dbReference type="EMBL" id="EPY52263.1"/>
    </source>
</evidence>